<proteinExistence type="predicted"/>
<comment type="caution">
    <text evidence="2">The sequence shown here is derived from an EMBL/GenBank/DDBJ whole genome shotgun (WGS) entry which is preliminary data.</text>
</comment>
<feature type="region of interest" description="Disordered" evidence="1">
    <location>
        <begin position="168"/>
        <end position="192"/>
    </location>
</feature>
<protein>
    <recommendedName>
        <fullName evidence="4">Lipoprotein</fullName>
    </recommendedName>
</protein>
<reference evidence="3" key="1">
    <citation type="journal article" date="2019" name="Int. J. Syst. Evol. Microbiol.">
        <title>The Global Catalogue of Microorganisms (GCM) 10K type strain sequencing project: providing services to taxonomists for standard genome sequencing and annotation.</title>
        <authorList>
            <consortium name="The Broad Institute Genomics Platform"/>
            <consortium name="The Broad Institute Genome Sequencing Center for Infectious Disease"/>
            <person name="Wu L."/>
            <person name="Ma J."/>
        </authorList>
    </citation>
    <scope>NUCLEOTIDE SEQUENCE [LARGE SCALE GENOMIC DNA]</scope>
    <source>
        <strain evidence="3">CGMCC 1.13718</strain>
    </source>
</reference>
<evidence type="ECO:0008006" key="4">
    <source>
        <dbReference type="Google" id="ProtNLM"/>
    </source>
</evidence>
<evidence type="ECO:0000313" key="3">
    <source>
        <dbReference type="Proteomes" id="UP001596425"/>
    </source>
</evidence>
<keyword evidence="3" id="KW-1185">Reference proteome</keyword>
<dbReference type="EMBL" id="JBHSVR010000001">
    <property type="protein sequence ID" value="MFC6631765.1"/>
    <property type="molecule type" value="Genomic_DNA"/>
</dbReference>
<dbReference type="PROSITE" id="PS51257">
    <property type="entry name" value="PROKAR_LIPOPROTEIN"/>
    <property type="match status" value="1"/>
</dbReference>
<name>A0ABW1YJS2_9GAMM</name>
<gene>
    <name evidence="2" type="ORF">ACFQBM_00655</name>
</gene>
<dbReference type="RefSeq" id="WP_193193963.1">
    <property type="nucleotide sequence ID" value="NZ_JACZFR010000052.1"/>
</dbReference>
<dbReference type="Proteomes" id="UP001596425">
    <property type="component" value="Unassembled WGS sequence"/>
</dbReference>
<evidence type="ECO:0000256" key="1">
    <source>
        <dbReference type="SAM" id="MobiDB-lite"/>
    </source>
</evidence>
<organism evidence="2 3">
    <name type="scientific">Microbulbifer taiwanensis</name>
    <dbReference type="NCBI Taxonomy" id="986746"/>
    <lineage>
        <taxon>Bacteria</taxon>
        <taxon>Pseudomonadati</taxon>
        <taxon>Pseudomonadota</taxon>
        <taxon>Gammaproteobacteria</taxon>
        <taxon>Cellvibrionales</taxon>
        <taxon>Microbulbiferaceae</taxon>
        <taxon>Microbulbifer</taxon>
    </lineage>
</organism>
<sequence>MKKGFLFLLVALISGCTSVLEGWYGETKPMMSFSELSPAGSDGKSPSSRLFVWSPKNSVAFVNQDGSGCIQGAEVFHEKSGNVNVSNELLGVLKGLDVSNKSSEEEKALALTITNEIVSLRNNTERNTYLGIGMFGLCQLQANGGLDTAEVMELTGLLINNAIDIRTPTTPSVPNQDLSPDRGNGEVMAGVE</sequence>
<feature type="compositionally biased region" description="Polar residues" evidence="1">
    <location>
        <begin position="168"/>
        <end position="178"/>
    </location>
</feature>
<evidence type="ECO:0000313" key="2">
    <source>
        <dbReference type="EMBL" id="MFC6631765.1"/>
    </source>
</evidence>
<accession>A0ABW1YJS2</accession>